<feature type="signal peptide" evidence="6">
    <location>
        <begin position="1"/>
        <end position="22"/>
    </location>
</feature>
<dbReference type="InterPro" id="IPR050966">
    <property type="entry name" value="Glutamyl_endopeptidase"/>
</dbReference>
<accession>A0A2A8H3H9</accession>
<evidence type="ECO:0000313" key="8">
    <source>
        <dbReference type="EMBL" id="PEP86720.1"/>
    </source>
</evidence>
<proteinExistence type="inferred from homology"/>
<dbReference type="InterPro" id="IPR009003">
    <property type="entry name" value="Peptidase_S1_PA"/>
</dbReference>
<reference evidence="8 9" key="1">
    <citation type="submission" date="2017-09" db="EMBL/GenBank/DDBJ databases">
        <title>Large-scale bioinformatics analysis of Bacillus genomes uncovers conserved roles of natural products in bacterial physiology.</title>
        <authorList>
            <consortium name="Agbiome Team Llc"/>
            <person name="Bleich R.M."/>
            <person name="Grubbs K.J."/>
            <person name="Santa Maria K.C."/>
            <person name="Allen S.E."/>
            <person name="Farag S."/>
            <person name="Shank E.A."/>
            <person name="Bowers A."/>
        </authorList>
    </citation>
    <scope>NUCLEOTIDE SEQUENCE [LARGE SCALE GENOMIC DNA]</scope>
    <source>
        <strain evidence="8 9">AFS021349</strain>
    </source>
</reference>
<evidence type="ECO:0000313" key="9">
    <source>
        <dbReference type="Proteomes" id="UP000220841"/>
    </source>
</evidence>
<dbReference type="InterPro" id="IPR008256">
    <property type="entry name" value="Peptidase_S1B"/>
</dbReference>
<dbReference type="AlphaFoldDB" id="A0A2A8H3H9"/>
<feature type="domain" description="Peptidase S1" evidence="7">
    <location>
        <begin position="113"/>
        <end position="152"/>
    </location>
</feature>
<dbReference type="PANTHER" id="PTHR15462:SF8">
    <property type="entry name" value="SERINE PROTEASE"/>
    <property type="match status" value="1"/>
</dbReference>
<dbReference type="EMBL" id="NUBY01000337">
    <property type="protein sequence ID" value="PEP86720.1"/>
    <property type="molecule type" value="Genomic_DNA"/>
</dbReference>
<evidence type="ECO:0000259" key="7">
    <source>
        <dbReference type="Pfam" id="PF00089"/>
    </source>
</evidence>
<feature type="chain" id="PRO_5011826618" description="Serine protease" evidence="6">
    <location>
        <begin position="23"/>
        <end position="242"/>
    </location>
</feature>
<dbReference type="RefSeq" id="WP_142951002.1">
    <property type="nucleotide sequence ID" value="NZ_NUBY01000337.1"/>
</dbReference>
<organism evidence="8 9">
    <name type="scientific">Bacillus toyonensis</name>
    <dbReference type="NCBI Taxonomy" id="155322"/>
    <lineage>
        <taxon>Bacteria</taxon>
        <taxon>Bacillati</taxon>
        <taxon>Bacillota</taxon>
        <taxon>Bacilli</taxon>
        <taxon>Bacillales</taxon>
        <taxon>Bacillaceae</taxon>
        <taxon>Bacillus</taxon>
        <taxon>Bacillus cereus group</taxon>
    </lineage>
</organism>
<evidence type="ECO:0000256" key="2">
    <source>
        <dbReference type="ARBA" id="ARBA00022670"/>
    </source>
</evidence>
<sequence>MKKFNSTFILFLILFLPLSVSAEQYEMNPNNNNISEYQYLKSRNIDSRIHSVKEMEPLQDKSEDLSTEIDKFYTDTKVNNSKKDVPTDIIIGRDDRTKIYNTTVFPNNRIVYLQFTTVEGYESSCTGAIINDTTVLTAAHCVYDTYYNRYHTNFIATPGKNGSYEPYGKYSATHAIVSNYWVAQNTPSPYTASDNGMEAVDYGVVKFPVGTFPPVTGYFKLSTNYNINTRIDSLGYPADTAS</sequence>
<evidence type="ECO:0000256" key="1">
    <source>
        <dbReference type="ARBA" id="ARBA00008764"/>
    </source>
</evidence>
<evidence type="ECO:0000256" key="5">
    <source>
        <dbReference type="ARBA" id="ARBA00022825"/>
    </source>
</evidence>
<dbReference type="InterPro" id="IPR001254">
    <property type="entry name" value="Trypsin_dom"/>
</dbReference>
<feature type="non-terminal residue" evidence="8">
    <location>
        <position position="242"/>
    </location>
</feature>
<comment type="similarity">
    <text evidence="1 6">Belongs to the peptidase S1B family.</text>
</comment>
<dbReference type="GO" id="GO:0006508">
    <property type="term" value="P:proteolysis"/>
    <property type="evidence" value="ECO:0007669"/>
    <property type="project" value="UniProtKB-KW"/>
</dbReference>
<keyword evidence="3 6" id="KW-0732">Signal</keyword>
<gene>
    <name evidence="8" type="ORF">CN585_30085</name>
</gene>
<dbReference type="EC" id="3.4.21.-" evidence="6"/>
<dbReference type="Pfam" id="PF00089">
    <property type="entry name" value="Trypsin"/>
    <property type="match status" value="1"/>
</dbReference>
<evidence type="ECO:0000256" key="3">
    <source>
        <dbReference type="ARBA" id="ARBA00022729"/>
    </source>
</evidence>
<dbReference type="PANTHER" id="PTHR15462">
    <property type="entry name" value="SERINE PROTEASE"/>
    <property type="match status" value="1"/>
</dbReference>
<dbReference type="InterPro" id="IPR043504">
    <property type="entry name" value="Peptidase_S1_PA_chymotrypsin"/>
</dbReference>
<dbReference type="Proteomes" id="UP000220841">
    <property type="component" value="Unassembled WGS sequence"/>
</dbReference>
<evidence type="ECO:0000256" key="6">
    <source>
        <dbReference type="RuleBase" id="RU004296"/>
    </source>
</evidence>
<keyword evidence="4 6" id="KW-0378">Hydrolase</keyword>
<dbReference type="SUPFAM" id="SSF50494">
    <property type="entry name" value="Trypsin-like serine proteases"/>
    <property type="match status" value="1"/>
</dbReference>
<name>A0A2A8H3H9_9BACI</name>
<protein>
    <recommendedName>
        <fullName evidence="6">Serine protease</fullName>
        <ecNumber evidence="6">3.4.21.-</ecNumber>
    </recommendedName>
</protein>
<dbReference type="Gene3D" id="2.40.10.10">
    <property type="entry name" value="Trypsin-like serine proteases"/>
    <property type="match status" value="1"/>
</dbReference>
<keyword evidence="2 6" id="KW-0645">Protease</keyword>
<dbReference type="PRINTS" id="PR00839">
    <property type="entry name" value="V8PROTEASE"/>
</dbReference>
<keyword evidence="5 6" id="KW-0720">Serine protease</keyword>
<evidence type="ECO:0000256" key="4">
    <source>
        <dbReference type="ARBA" id="ARBA00022801"/>
    </source>
</evidence>
<comment type="caution">
    <text evidence="8">The sequence shown here is derived from an EMBL/GenBank/DDBJ whole genome shotgun (WGS) entry which is preliminary data.</text>
</comment>
<dbReference type="GO" id="GO:0004252">
    <property type="term" value="F:serine-type endopeptidase activity"/>
    <property type="evidence" value="ECO:0007669"/>
    <property type="project" value="InterPro"/>
</dbReference>